<reference evidence="7 8" key="1">
    <citation type="submission" date="2013-03" db="EMBL/GenBank/DDBJ databases">
        <title>The Genome Sequence of Enterococcus sulfureus ATCC_49903 (PacBio/Illumina hybrid assembly).</title>
        <authorList>
            <consortium name="The Broad Institute Genomics Platform"/>
            <consortium name="The Broad Institute Genome Sequencing Center for Infectious Disease"/>
            <person name="Earl A."/>
            <person name="Russ C."/>
            <person name="Gilmore M."/>
            <person name="Surin D."/>
            <person name="Walker B."/>
            <person name="Young S."/>
            <person name="Zeng Q."/>
            <person name="Gargeya S."/>
            <person name="Fitzgerald M."/>
            <person name="Haas B."/>
            <person name="Abouelleil A."/>
            <person name="Allen A.W."/>
            <person name="Alvarado L."/>
            <person name="Arachchi H.M."/>
            <person name="Berlin A.M."/>
            <person name="Chapman S.B."/>
            <person name="Gainer-Dewar J."/>
            <person name="Goldberg J."/>
            <person name="Griggs A."/>
            <person name="Gujja S."/>
            <person name="Hansen M."/>
            <person name="Howarth C."/>
            <person name="Imamovic A."/>
            <person name="Ireland A."/>
            <person name="Larimer J."/>
            <person name="McCowan C."/>
            <person name="Murphy C."/>
            <person name="Pearson M."/>
            <person name="Poon T.W."/>
            <person name="Priest M."/>
            <person name="Roberts A."/>
            <person name="Saif S."/>
            <person name="Shea T."/>
            <person name="Sisk P."/>
            <person name="Sykes S."/>
            <person name="Wortman J."/>
            <person name="Nusbaum C."/>
            <person name="Birren B."/>
        </authorList>
    </citation>
    <scope>NUCLEOTIDE SEQUENCE [LARGE SCALE GENOMIC DNA]</scope>
    <source>
        <strain evidence="7 8">ATCC 49903</strain>
    </source>
</reference>
<feature type="transmembrane region" description="Helical" evidence="6">
    <location>
        <begin position="51"/>
        <end position="73"/>
    </location>
</feature>
<dbReference type="AlphaFoldDB" id="S0PGP8"/>
<dbReference type="OrthoDB" id="3181223at2"/>
<keyword evidence="3 6" id="KW-0812">Transmembrane</keyword>
<evidence type="ECO:0000256" key="4">
    <source>
        <dbReference type="ARBA" id="ARBA00022989"/>
    </source>
</evidence>
<accession>S0PGP8</accession>
<comment type="subcellular location">
    <subcellularLocation>
        <location evidence="1">Cell membrane</location>
        <topology evidence="1">Multi-pass membrane protein</topology>
    </subcellularLocation>
</comment>
<name>S0PGP8_9ENTE</name>
<evidence type="ECO:0008006" key="9">
    <source>
        <dbReference type="Google" id="ProtNLM"/>
    </source>
</evidence>
<evidence type="ECO:0000256" key="5">
    <source>
        <dbReference type="ARBA" id="ARBA00023136"/>
    </source>
</evidence>
<dbReference type="EMBL" id="ASWO01000001">
    <property type="protein sequence ID" value="EOT87616.1"/>
    <property type="molecule type" value="Genomic_DNA"/>
</dbReference>
<evidence type="ECO:0000313" key="7">
    <source>
        <dbReference type="EMBL" id="EOT87616.1"/>
    </source>
</evidence>
<gene>
    <name evidence="7" type="ORF">I573_00673</name>
</gene>
<proteinExistence type="predicted"/>
<keyword evidence="5 6" id="KW-0472">Membrane</keyword>
<dbReference type="PIRSF" id="PIRSF006060">
    <property type="entry name" value="AA_transporter"/>
    <property type="match status" value="1"/>
</dbReference>
<keyword evidence="4 6" id="KW-1133">Transmembrane helix</keyword>
<feature type="transmembrane region" description="Helical" evidence="6">
    <location>
        <begin position="166"/>
        <end position="188"/>
    </location>
</feature>
<dbReference type="InterPro" id="IPR002293">
    <property type="entry name" value="AA/rel_permease1"/>
</dbReference>
<dbReference type="PANTHER" id="PTHR42770:SF18">
    <property type="entry name" value="ARGININE_AGMATINE ANTIPORTER"/>
    <property type="match status" value="1"/>
</dbReference>
<sequence>MAQSNSTAKQAASSMKKLSFFSIFLLGINGIIGSGTFLLPQQIYQDAGVMWGLLCIIAAGISTLLIALCYADLSGRFSESGGAWLYSYHAYGKFVGFEVGFFMWFAGVVSISAEIAALIRIFKNMIPSLSNQWISLGFGIGFIVLLGIINLFGVNSVKFVSNLSSGLKLLTVAIFIIVGAFFLKAANFSPLVPETMHSSGGLFKSVSSTYSVVFYMFTGFSFLPIAARKMNNPQKNLPKALVTIMLSVMTIYVVVQALAIGVLGAGLAKTTIPVAEAMRHMLGSWGYYVIIAGSTISTFGVAFASSFDVPIIASSLSDEHHLLPKFFGKTNRYDAPYISILLTVVISSLLLLTGSYVFLATCMVCANFVQYIPTILATMKFHNNKEFPTQGFHLPGGYTIPILALIGSMYLLVGFNFKVILVAVSVFIVGVIIYLAEAKFDRTPVSPVSPKKE</sequence>
<feature type="transmembrane region" description="Helical" evidence="6">
    <location>
        <begin position="94"/>
        <end position="121"/>
    </location>
</feature>
<feature type="transmembrane region" description="Helical" evidence="6">
    <location>
        <begin position="334"/>
        <end position="352"/>
    </location>
</feature>
<feature type="transmembrane region" description="Helical" evidence="6">
    <location>
        <begin position="208"/>
        <end position="228"/>
    </location>
</feature>
<keyword evidence="2" id="KW-1003">Cell membrane</keyword>
<protein>
    <recommendedName>
        <fullName evidence="9">Amino acid permease</fullName>
    </recommendedName>
</protein>
<feature type="transmembrane region" description="Helical" evidence="6">
    <location>
        <begin position="285"/>
        <end position="313"/>
    </location>
</feature>
<dbReference type="InterPro" id="IPR050367">
    <property type="entry name" value="APC_superfamily"/>
</dbReference>
<dbReference type="PANTHER" id="PTHR42770">
    <property type="entry name" value="AMINO ACID TRANSPORTER-RELATED"/>
    <property type="match status" value="1"/>
</dbReference>
<dbReference type="Proteomes" id="UP000015961">
    <property type="component" value="Unassembled WGS sequence"/>
</dbReference>
<feature type="transmembrane region" description="Helical" evidence="6">
    <location>
        <begin position="419"/>
        <end position="436"/>
    </location>
</feature>
<dbReference type="STRING" id="1140003.OMY_00680"/>
<feature type="transmembrane region" description="Helical" evidence="6">
    <location>
        <begin position="133"/>
        <end position="154"/>
    </location>
</feature>
<evidence type="ECO:0000256" key="6">
    <source>
        <dbReference type="SAM" id="Phobius"/>
    </source>
</evidence>
<dbReference type="PATRIC" id="fig|1140003.3.peg.673"/>
<feature type="transmembrane region" description="Helical" evidence="6">
    <location>
        <begin position="20"/>
        <end position="39"/>
    </location>
</feature>
<organism evidence="7 8">
    <name type="scientific">Enterococcus sulfureus ATCC 49903</name>
    <dbReference type="NCBI Taxonomy" id="1140003"/>
    <lineage>
        <taxon>Bacteria</taxon>
        <taxon>Bacillati</taxon>
        <taxon>Bacillota</taxon>
        <taxon>Bacilli</taxon>
        <taxon>Lactobacillales</taxon>
        <taxon>Enterococcaceae</taxon>
        <taxon>Enterococcus</taxon>
    </lineage>
</organism>
<evidence type="ECO:0000256" key="3">
    <source>
        <dbReference type="ARBA" id="ARBA00022692"/>
    </source>
</evidence>
<evidence type="ECO:0000256" key="2">
    <source>
        <dbReference type="ARBA" id="ARBA00022475"/>
    </source>
</evidence>
<keyword evidence="8" id="KW-1185">Reference proteome</keyword>
<feature type="transmembrane region" description="Helical" evidence="6">
    <location>
        <begin position="391"/>
        <end position="413"/>
    </location>
</feature>
<dbReference type="Pfam" id="PF13520">
    <property type="entry name" value="AA_permease_2"/>
    <property type="match status" value="1"/>
</dbReference>
<dbReference type="Gene3D" id="1.20.1740.10">
    <property type="entry name" value="Amino acid/polyamine transporter I"/>
    <property type="match status" value="1"/>
</dbReference>
<comment type="caution">
    <text evidence="7">The sequence shown here is derived from an EMBL/GenBank/DDBJ whole genome shotgun (WGS) entry which is preliminary data.</text>
</comment>
<dbReference type="GO" id="GO:0022857">
    <property type="term" value="F:transmembrane transporter activity"/>
    <property type="evidence" value="ECO:0007669"/>
    <property type="project" value="InterPro"/>
</dbReference>
<dbReference type="eggNOG" id="COG0531">
    <property type="taxonomic scope" value="Bacteria"/>
</dbReference>
<feature type="transmembrane region" description="Helical" evidence="6">
    <location>
        <begin position="240"/>
        <end position="265"/>
    </location>
</feature>
<dbReference type="GO" id="GO:0005886">
    <property type="term" value="C:plasma membrane"/>
    <property type="evidence" value="ECO:0007669"/>
    <property type="project" value="UniProtKB-SubCell"/>
</dbReference>
<evidence type="ECO:0000313" key="8">
    <source>
        <dbReference type="Proteomes" id="UP000015961"/>
    </source>
</evidence>
<evidence type="ECO:0000256" key="1">
    <source>
        <dbReference type="ARBA" id="ARBA00004651"/>
    </source>
</evidence>
<dbReference type="RefSeq" id="WP_016185169.1">
    <property type="nucleotide sequence ID" value="NZ_ASWO01000001.1"/>
</dbReference>